<dbReference type="Pfam" id="PF14534">
    <property type="entry name" value="DUF4440"/>
    <property type="match status" value="1"/>
</dbReference>
<dbReference type="EMBL" id="CP021748">
    <property type="protein sequence ID" value="ARX87241.1"/>
    <property type="molecule type" value="Genomic_DNA"/>
</dbReference>
<dbReference type="InterPro" id="IPR027843">
    <property type="entry name" value="DUF4440"/>
</dbReference>
<sequence>MPDTSATPDRPDLPGRSPAVEAAIENELRLLDPEVRASPALFGALLHPEFTEFGASGARWDRESIVQVLTARPEPGGRPTTTSRMRGVQVAEGVVHLTFDTDTNGRLVHRSSLWRRTDDGWLLWFHQGTPFTPEPPPTD</sequence>
<feature type="domain" description="DUF4440" evidence="1">
    <location>
        <begin position="26"/>
        <end position="123"/>
    </location>
</feature>
<name>A0A1Z1WLB5_9ACTN</name>
<evidence type="ECO:0000313" key="3">
    <source>
        <dbReference type="Proteomes" id="UP000195880"/>
    </source>
</evidence>
<evidence type="ECO:0000313" key="2">
    <source>
        <dbReference type="EMBL" id="ARX87241.1"/>
    </source>
</evidence>
<dbReference type="SUPFAM" id="SSF54427">
    <property type="entry name" value="NTF2-like"/>
    <property type="match status" value="1"/>
</dbReference>
<dbReference type="eggNOG" id="COG4994">
    <property type="taxonomic scope" value="Bacteria"/>
</dbReference>
<reference evidence="2 3" key="1">
    <citation type="submission" date="2017-05" db="EMBL/GenBank/DDBJ databases">
        <title>Streptomyces alboflavus Genome sequencing and assembly.</title>
        <authorList>
            <person name="Wang Y."/>
            <person name="Du B."/>
            <person name="Ding Y."/>
            <person name="Liu H."/>
            <person name="Hou Q."/>
            <person name="Liu K."/>
            <person name="Wang C."/>
            <person name="Yao L."/>
        </authorList>
    </citation>
    <scope>NUCLEOTIDE SEQUENCE [LARGE SCALE GENOMIC DNA]</scope>
    <source>
        <strain evidence="2 3">MDJK44</strain>
    </source>
</reference>
<evidence type="ECO:0000259" key="1">
    <source>
        <dbReference type="Pfam" id="PF14534"/>
    </source>
</evidence>
<proteinExistence type="predicted"/>
<dbReference type="InterPro" id="IPR032710">
    <property type="entry name" value="NTF2-like_dom_sf"/>
</dbReference>
<dbReference type="KEGG" id="salf:SMD44_06722"/>
<dbReference type="Proteomes" id="UP000195880">
    <property type="component" value="Chromosome"/>
</dbReference>
<accession>A0A1Z1WLB5</accession>
<dbReference type="AlphaFoldDB" id="A0A1Z1WLB5"/>
<dbReference type="Gene3D" id="3.10.450.50">
    <property type="match status" value="1"/>
</dbReference>
<dbReference type="STRING" id="67267.GCA_000716675_07485"/>
<gene>
    <name evidence="2" type="ORF">SMD44_06722</name>
</gene>
<protein>
    <recommendedName>
        <fullName evidence="1">DUF4440 domain-containing protein</fullName>
    </recommendedName>
</protein>
<keyword evidence="3" id="KW-1185">Reference proteome</keyword>
<organism evidence="2 3">
    <name type="scientific">Streptomyces alboflavus</name>
    <dbReference type="NCBI Taxonomy" id="67267"/>
    <lineage>
        <taxon>Bacteria</taxon>
        <taxon>Bacillati</taxon>
        <taxon>Actinomycetota</taxon>
        <taxon>Actinomycetes</taxon>
        <taxon>Kitasatosporales</taxon>
        <taxon>Streptomycetaceae</taxon>
        <taxon>Streptomyces</taxon>
    </lineage>
</organism>
<dbReference type="RefSeq" id="WP_203348134.1">
    <property type="nucleotide sequence ID" value="NZ_CP021748.1"/>
</dbReference>